<evidence type="ECO:0000259" key="17">
    <source>
        <dbReference type="PROSITE" id="PS51975"/>
    </source>
</evidence>
<evidence type="ECO:0000256" key="1">
    <source>
        <dbReference type="ARBA" id="ARBA00000077"/>
    </source>
</evidence>
<dbReference type="GO" id="GO:0043137">
    <property type="term" value="P:DNA replication, removal of RNA primer"/>
    <property type="evidence" value="ECO:0007669"/>
    <property type="project" value="TreeGrafter"/>
</dbReference>
<evidence type="ECO:0000256" key="16">
    <source>
        <dbReference type="RuleBase" id="RU003515"/>
    </source>
</evidence>
<evidence type="ECO:0000256" key="14">
    <source>
        <dbReference type="HAMAP-Rule" id="MF_00052"/>
    </source>
</evidence>
<name>A0A518VDF1_BRELA</name>
<dbReference type="EMBL" id="CP033464">
    <property type="protein sequence ID" value="QDX95022.1"/>
    <property type="molecule type" value="Genomic_DNA"/>
</dbReference>
<dbReference type="CDD" id="cd07182">
    <property type="entry name" value="RNase_HII_bacteria_HII_like"/>
    <property type="match status" value="1"/>
</dbReference>
<keyword evidence="9 14" id="KW-0540">Nuclease</keyword>
<proteinExistence type="inferred from homology"/>
<evidence type="ECO:0000256" key="2">
    <source>
        <dbReference type="ARBA" id="ARBA00001946"/>
    </source>
</evidence>
<evidence type="ECO:0000313" key="18">
    <source>
        <dbReference type="EMBL" id="QDX95022.1"/>
    </source>
</evidence>
<dbReference type="PANTHER" id="PTHR10954:SF18">
    <property type="entry name" value="RIBONUCLEASE HII"/>
    <property type="match status" value="1"/>
</dbReference>
<dbReference type="GO" id="GO:0003723">
    <property type="term" value="F:RNA binding"/>
    <property type="evidence" value="ECO:0007669"/>
    <property type="project" value="UniProtKB-UniRule"/>
</dbReference>
<evidence type="ECO:0000256" key="5">
    <source>
        <dbReference type="ARBA" id="ARBA00007383"/>
    </source>
</evidence>
<dbReference type="OrthoDB" id="9803420at2"/>
<feature type="domain" description="RNase H type-2" evidence="17">
    <location>
        <begin position="74"/>
        <end position="260"/>
    </location>
</feature>
<evidence type="ECO:0000256" key="7">
    <source>
        <dbReference type="ARBA" id="ARBA00019179"/>
    </source>
</evidence>
<dbReference type="PANTHER" id="PTHR10954">
    <property type="entry name" value="RIBONUCLEASE H2 SUBUNIT A"/>
    <property type="match status" value="1"/>
</dbReference>
<dbReference type="InterPro" id="IPR001352">
    <property type="entry name" value="RNase_HII/HIII"/>
</dbReference>
<keyword evidence="8 14" id="KW-0963">Cytoplasm</keyword>
<dbReference type="InterPro" id="IPR012337">
    <property type="entry name" value="RNaseH-like_sf"/>
</dbReference>
<organism evidence="18 19">
    <name type="scientific">Brevibacillus laterosporus</name>
    <name type="common">Bacillus laterosporus</name>
    <dbReference type="NCBI Taxonomy" id="1465"/>
    <lineage>
        <taxon>Bacteria</taxon>
        <taxon>Bacillati</taxon>
        <taxon>Bacillota</taxon>
        <taxon>Bacilli</taxon>
        <taxon>Bacillales</taxon>
        <taxon>Paenibacillaceae</taxon>
        <taxon>Brevibacillus</taxon>
    </lineage>
</organism>
<dbReference type="NCBIfam" id="NF000595">
    <property type="entry name" value="PRK00015.1-3"/>
    <property type="match status" value="1"/>
</dbReference>
<feature type="binding site" evidence="14 15">
    <location>
        <position position="172"/>
    </location>
    <ligand>
        <name>a divalent metal cation</name>
        <dbReference type="ChEBI" id="CHEBI:60240"/>
    </ligand>
</feature>
<keyword evidence="12 14" id="KW-0378">Hydrolase</keyword>
<dbReference type="GO" id="GO:0030145">
    <property type="term" value="F:manganese ion binding"/>
    <property type="evidence" value="ECO:0007669"/>
    <property type="project" value="UniProtKB-UniRule"/>
</dbReference>
<dbReference type="InterPro" id="IPR024567">
    <property type="entry name" value="RNase_HII/HIII_dom"/>
</dbReference>
<evidence type="ECO:0000256" key="10">
    <source>
        <dbReference type="ARBA" id="ARBA00022723"/>
    </source>
</evidence>
<dbReference type="GO" id="GO:0004523">
    <property type="term" value="F:RNA-DNA hybrid ribonuclease activity"/>
    <property type="evidence" value="ECO:0007669"/>
    <property type="project" value="UniProtKB-UniRule"/>
</dbReference>
<comment type="subcellular location">
    <subcellularLocation>
        <location evidence="4 14">Cytoplasm</location>
    </subcellularLocation>
</comment>
<feature type="binding site" evidence="14 15">
    <location>
        <position position="81"/>
    </location>
    <ligand>
        <name>a divalent metal cation</name>
        <dbReference type="ChEBI" id="CHEBI:60240"/>
    </ligand>
</feature>
<comment type="cofactor">
    <cofactor evidence="2">
        <name>Mg(2+)</name>
        <dbReference type="ChEBI" id="CHEBI:18420"/>
    </cofactor>
</comment>
<dbReference type="Proteomes" id="UP000319432">
    <property type="component" value="Chromosome"/>
</dbReference>
<keyword evidence="11 14" id="KW-0255">Endonuclease</keyword>
<evidence type="ECO:0000313" key="19">
    <source>
        <dbReference type="Proteomes" id="UP000319432"/>
    </source>
</evidence>
<dbReference type="NCBIfam" id="NF000594">
    <property type="entry name" value="PRK00015.1-1"/>
    <property type="match status" value="1"/>
</dbReference>
<evidence type="ECO:0000256" key="9">
    <source>
        <dbReference type="ARBA" id="ARBA00022722"/>
    </source>
</evidence>
<evidence type="ECO:0000256" key="6">
    <source>
        <dbReference type="ARBA" id="ARBA00012180"/>
    </source>
</evidence>
<gene>
    <name evidence="14" type="primary">rnhB</name>
    <name evidence="18" type="ORF">EEL30_23655</name>
</gene>
<keyword evidence="19" id="KW-1185">Reference proteome</keyword>
<evidence type="ECO:0000256" key="3">
    <source>
        <dbReference type="ARBA" id="ARBA00004065"/>
    </source>
</evidence>
<evidence type="ECO:0000256" key="13">
    <source>
        <dbReference type="ARBA" id="ARBA00023211"/>
    </source>
</evidence>
<comment type="catalytic activity">
    <reaction evidence="1 14 15 16">
        <text>Endonucleolytic cleavage to 5'-phosphomonoester.</text>
        <dbReference type="EC" id="3.1.26.4"/>
    </reaction>
</comment>
<dbReference type="FunFam" id="3.30.420.10:FF:000006">
    <property type="entry name" value="Ribonuclease HII"/>
    <property type="match status" value="1"/>
</dbReference>
<dbReference type="GO" id="GO:0032299">
    <property type="term" value="C:ribonuclease H2 complex"/>
    <property type="evidence" value="ECO:0007669"/>
    <property type="project" value="TreeGrafter"/>
</dbReference>
<dbReference type="PROSITE" id="PS51975">
    <property type="entry name" value="RNASE_H_2"/>
    <property type="match status" value="1"/>
</dbReference>
<dbReference type="GO" id="GO:0005737">
    <property type="term" value="C:cytoplasm"/>
    <property type="evidence" value="ECO:0007669"/>
    <property type="project" value="UniProtKB-SubCell"/>
</dbReference>
<comment type="similarity">
    <text evidence="5 14 16">Belongs to the RNase HII family.</text>
</comment>
<evidence type="ECO:0000256" key="8">
    <source>
        <dbReference type="ARBA" id="ARBA00022490"/>
    </source>
</evidence>
<dbReference type="Gene3D" id="3.30.420.10">
    <property type="entry name" value="Ribonuclease H-like superfamily/Ribonuclease H"/>
    <property type="match status" value="1"/>
</dbReference>
<evidence type="ECO:0000256" key="15">
    <source>
        <dbReference type="PROSITE-ProRule" id="PRU01319"/>
    </source>
</evidence>
<dbReference type="HAMAP" id="MF_00052_B">
    <property type="entry name" value="RNase_HII_B"/>
    <property type="match status" value="1"/>
</dbReference>
<evidence type="ECO:0000256" key="4">
    <source>
        <dbReference type="ARBA" id="ARBA00004496"/>
    </source>
</evidence>
<keyword evidence="10 14" id="KW-0479">Metal-binding</keyword>
<dbReference type="InterPro" id="IPR022898">
    <property type="entry name" value="RNase_HII"/>
</dbReference>
<evidence type="ECO:0000256" key="12">
    <source>
        <dbReference type="ARBA" id="ARBA00022801"/>
    </source>
</evidence>
<accession>A0A518VDF1</accession>
<comment type="function">
    <text evidence="3 14 16">Endonuclease that specifically degrades the RNA of RNA-DNA hybrids.</text>
</comment>
<feature type="binding site" evidence="14 15">
    <location>
        <position position="80"/>
    </location>
    <ligand>
        <name>a divalent metal cation</name>
        <dbReference type="ChEBI" id="CHEBI:60240"/>
    </ligand>
</feature>
<dbReference type="AlphaFoldDB" id="A0A518VDF1"/>
<comment type="cofactor">
    <cofactor evidence="14 15">
        <name>Mn(2+)</name>
        <dbReference type="ChEBI" id="CHEBI:29035"/>
    </cofactor>
    <cofactor evidence="14 15">
        <name>Mg(2+)</name>
        <dbReference type="ChEBI" id="CHEBI:18420"/>
    </cofactor>
    <text evidence="14 15">Manganese or magnesium. Binds 1 divalent metal ion per monomer in the absence of substrate. May bind a second metal ion after substrate binding.</text>
</comment>
<dbReference type="EC" id="3.1.26.4" evidence="6 14"/>
<reference evidence="18 19" key="1">
    <citation type="submission" date="2018-11" db="EMBL/GenBank/DDBJ databases">
        <title>Phylogenetic determinants of toxin gene distribution in genomes of Brevibacillus laterosporus.</title>
        <authorList>
            <person name="Glare T.R."/>
            <person name="Durrant A."/>
            <person name="Berry C."/>
            <person name="Palma L."/>
            <person name="Ormskirk M."/>
            <person name="Cox M.O."/>
        </authorList>
    </citation>
    <scope>NUCLEOTIDE SEQUENCE [LARGE SCALE GENOMIC DNA]</scope>
    <source>
        <strain evidence="18 19">1821L</strain>
    </source>
</reference>
<protein>
    <recommendedName>
        <fullName evidence="7 14">Ribonuclease HII</fullName>
        <shortName evidence="14">RNase HII</shortName>
        <ecNumber evidence="6 14">3.1.26.4</ecNumber>
    </recommendedName>
</protein>
<dbReference type="SUPFAM" id="SSF53098">
    <property type="entry name" value="Ribonuclease H-like"/>
    <property type="match status" value="1"/>
</dbReference>
<dbReference type="Pfam" id="PF01351">
    <property type="entry name" value="RNase_HII"/>
    <property type="match status" value="1"/>
</dbReference>
<evidence type="ECO:0000256" key="11">
    <source>
        <dbReference type="ARBA" id="ARBA00022759"/>
    </source>
</evidence>
<dbReference type="GO" id="GO:0006298">
    <property type="term" value="P:mismatch repair"/>
    <property type="evidence" value="ECO:0007669"/>
    <property type="project" value="TreeGrafter"/>
</dbReference>
<keyword evidence="13 14" id="KW-0464">Manganese</keyword>
<sequence>MNIAEMSIQKIRDWVEGTDQLSAEQRLELSKDQRKGVQAIWRRFIAQENHLKKQQALWEIMTETEKLYWAQGNEYIVGIDEVGRGPLAGPVVASAVCLPATFYLPGLNDSKKVSASMREAYYEVIMQEATAVGIGIISAERIDEINILEATREAMYVAIRETGITPELCLIDAVHLPRLATPQVSIIGGDGKSVSIAAASIVAKVTRDRLMKAYAEEYPAYGFEQNAGYGTAEHLQALRTYGPSPLHRKTFGGVKELITG</sequence>
<dbReference type="InterPro" id="IPR036397">
    <property type="entry name" value="RNaseH_sf"/>
</dbReference>